<dbReference type="VEuPathDB" id="FungiDB:PC110_g6916"/>
<accession>A0A8T1UTB0</accession>
<sequence>STAPSARGRKKLYNESDLNVIVREYVTAQNKAIKPTTAQLICNHIEGVVGKCYNVRTMRVWLNDMGFRHLRGQQRHYLAETTGNVAFQATYLQTRLSNRDPRNHPIQPEVFLDESCCNVNHVTGKTWLNEDKIRISKSDIDFEPSWFIPQLLELVKAHKSKLNYVSHRIANEQGHYLLDTPPRVLRIERKYMTELEECELVDEEKLSVGDEDDAE</sequence>
<dbReference type="Proteomes" id="UP000688947">
    <property type="component" value="Unassembled WGS sequence"/>
</dbReference>
<evidence type="ECO:0000313" key="2">
    <source>
        <dbReference type="Proteomes" id="UP000688947"/>
    </source>
</evidence>
<dbReference type="OrthoDB" id="128331at2759"/>
<dbReference type="AlphaFoldDB" id="A0A8T1UTB0"/>
<protein>
    <recommendedName>
        <fullName evidence="3">Winged helix-turn helix domain-containing protein</fullName>
    </recommendedName>
</protein>
<organism evidence="1 2">
    <name type="scientific">Phytophthora cactorum</name>
    <dbReference type="NCBI Taxonomy" id="29920"/>
    <lineage>
        <taxon>Eukaryota</taxon>
        <taxon>Sar</taxon>
        <taxon>Stramenopiles</taxon>
        <taxon>Oomycota</taxon>
        <taxon>Peronosporomycetes</taxon>
        <taxon>Peronosporales</taxon>
        <taxon>Peronosporaceae</taxon>
        <taxon>Phytophthora</taxon>
    </lineage>
</organism>
<feature type="non-terminal residue" evidence="1">
    <location>
        <position position="1"/>
    </location>
</feature>
<gene>
    <name evidence="1" type="ORF">JG687_00003122</name>
</gene>
<evidence type="ECO:0000313" key="1">
    <source>
        <dbReference type="EMBL" id="KAG6969629.1"/>
    </source>
</evidence>
<dbReference type="EMBL" id="JAENGZ010000092">
    <property type="protein sequence ID" value="KAG6969629.1"/>
    <property type="molecule type" value="Genomic_DNA"/>
</dbReference>
<proteinExistence type="predicted"/>
<name>A0A8T1UTB0_9STRA</name>
<comment type="caution">
    <text evidence="1">The sequence shown here is derived from an EMBL/GenBank/DDBJ whole genome shotgun (WGS) entry which is preliminary data.</text>
</comment>
<evidence type="ECO:0008006" key="3">
    <source>
        <dbReference type="Google" id="ProtNLM"/>
    </source>
</evidence>
<reference evidence="1" key="1">
    <citation type="submission" date="2021-01" db="EMBL/GenBank/DDBJ databases">
        <title>Phytophthora aleatoria, a newly-described species from Pinus radiata is distinct from Phytophthora cactorum isolates based on comparative genomics.</title>
        <authorList>
            <person name="Mcdougal R."/>
            <person name="Panda P."/>
            <person name="Williams N."/>
            <person name="Studholme D.J."/>
        </authorList>
    </citation>
    <scope>NUCLEOTIDE SEQUENCE</scope>
    <source>
        <strain evidence="1">NZFS 3830</strain>
    </source>
</reference>